<feature type="region of interest" description="Disordered" evidence="1">
    <location>
        <begin position="15"/>
        <end position="51"/>
    </location>
</feature>
<gene>
    <name evidence="2" type="ORF">TRN7648_03385</name>
</gene>
<dbReference type="AlphaFoldDB" id="A0A0P1GIG4"/>
<sequence>MRRLLGAKTLLQRVFGPIGPKRGDAPARTPPHPAGTKPPSPTRWDGQPSTFSGDLRKVLPVTIWRQGQVLCHLQVTWIYWGGPREGDHLGGPEKADTHRVKRGDLFELADGRKLGFEDFKKHIADSGYTV</sequence>
<feature type="compositionally biased region" description="Pro residues" evidence="1">
    <location>
        <begin position="28"/>
        <end position="41"/>
    </location>
</feature>
<dbReference type="Proteomes" id="UP000054935">
    <property type="component" value="Unassembled WGS sequence"/>
</dbReference>
<evidence type="ECO:0000256" key="1">
    <source>
        <dbReference type="SAM" id="MobiDB-lite"/>
    </source>
</evidence>
<protein>
    <submittedName>
        <fullName evidence="2">Uncharacterized protein</fullName>
    </submittedName>
</protein>
<dbReference type="EMBL" id="CYSE01000007">
    <property type="protein sequence ID" value="CUH81248.1"/>
    <property type="molecule type" value="Genomic_DNA"/>
</dbReference>
<evidence type="ECO:0000313" key="2">
    <source>
        <dbReference type="EMBL" id="CUH81248.1"/>
    </source>
</evidence>
<accession>A0A0P1GIG4</accession>
<reference evidence="2 3" key="1">
    <citation type="submission" date="2015-09" db="EMBL/GenBank/DDBJ databases">
        <authorList>
            <consortium name="Swine Surveillance"/>
        </authorList>
    </citation>
    <scope>NUCLEOTIDE SEQUENCE [LARGE SCALE GENOMIC DNA]</scope>
    <source>
        <strain evidence="2 3">CECT 7648</strain>
    </source>
</reference>
<organism evidence="2 3">
    <name type="scientific">Tropicibacter naphthalenivorans</name>
    <dbReference type="NCBI Taxonomy" id="441103"/>
    <lineage>
        <taxon>Bacteria</taxon>
        <taxon>Pseudomonadati</taxon>
        <taxon>Pseudomonadota</taxon>
        <taxon>Alphaproteobacteria</taxon>
        <taxon>Rhodobacterales</taxon>
        <taxon>Roseobacteraceae</taxon>
        <taxon>Tropicibacter</taxon>
    </lineage>
</organism>
<keyword evidence="3" id="KW-1185">Reference proteome</keyword>
<proteinExistence type="predicted"/>
<evidence type="ECO:0000313" key="3">
    <source>
        <dbReference type="Proteomes" id="UP000054935"/>
    </source>
</evidence>
<dbReference type="STRING" id="441103.TRN7648_03385"/>
<name>A0A0P1GIG4_9RHOB</name>